<dbReference type="GeneID" id="93682955"/>
<sequence length="58" mass="6584">MGKKISKVRIGVVLIGLPLVFVIVSIITKDWRYLTWSIPPALMSCWTALVVLRKQEES</sequence>
<keyword evidence="1" id="KW-0812">Transmembrane</keyword>
<feature type="transmembrane region" description="Helical" evidence="1">
    <location>
        <begin position="7"/>
        <end position="27"/>
    </location>
</feature>
<proteinExistence type="predicted"/>
<protein>
    <submittedName>
        <fullName evidence="2">Uncharacterized protein</fullName>
    </submittedName>
</protein>
<reference evidence="2" key="1">
    <citation type="submission" date="2020-12" db="EMBL/GenBank/DDBJ databases">
        <title>PHA producing bacteria isolated from mangrove.</title>
        <authorList>
            <person name="Zheng W."/>
            <person name="Yu S."/>
            <person name="Huang Y."/>
        </authorList>
    </citation>
    <scope>NUCLEOTIDE SEQUENCE</scope>
    <source>
        <strain evidence="2">GN22-4</strain>
    </source>
</reference>
<dbReference type="AlphaFoldDB" id="A0A1N6QTT3"/>
<accession>A0A1N6QTT3</accession>
<reference evidence="3" key="3">
    <citation type="submission" date="2024-05" db="EMBL/GenBank/DDBJ databases">
        <title>Draft genomic sequences of Priestia flexa CCM isolated from the soil of an abandoned mine contaminated by free cyanide in the high Andean zone of Tacna, Peru.</title>
        <authorList>
            <person name="Caceda Quiroz C.J."/>
            <person name="Maraza Chooque G.J."/>
            <person name="Fora Quispe G.L."/>
            <person name="Carpio Mamani M."/>
        </authorList>
    </citation>
    <scope>NUCLEOTIDE SEQUENCE</scope>
    <source>
        <strain evidence="3">CCM</strain>
    </source>
</reference>
<gene>
    <name evidence="2" type="ORF">JF537_10085</name>
    <name evidence="3" type="ORF">RIB56_20240</name>
</gene>
<evidence type="ECO:0000256" key="1">
    <source>
        <dbReference type="SAM" id="Phobius"/>
    </source>
</evidence>
<evidence type="ECO:0000313" key="5">
    <source>
        <dbReference type="Proteomes" id="UP001284771"/>
    </source>
</evidence>
<keyword evidence="1" id="KW-1133">Transmembrane helix</keyword>
<feature type="transmembrane region" description="Helical" evidence="1">
    <location>
        <begin position="33"/>
        <end position="52"/>
    </location>
</feature>
<dbReference type="Proteomes" id="UP000664578">
    <property type="component" value="Unassembled WGS sequence"/>
</dbReference>
<dbReference type="EMBL" id="JAEMWV010000004">
    <property type="protein sequence ID" value="MBN8251929.1"/>
    <property type="molecule type" value="Genomic_DNA"/>
</dbReference>
<organism evidence="2 4">
    <name type="scientific">Priestia flexa</name>
    <dbReference type="NCBI Taxonomy" id="86664"/>
    <lineage>
        <taxon>Bacteria</taxon>
        <taxon>Bacillati</taxon>
        <taxon>Bacillota</taxon>
        <taxon>Bacilli</taxon>
        <taxon>Bacillales</taxon>
        <taxon>Bacillaceae</taxon>
        <taxon>Priestia</taxon>
    </lineage>
</organism>
<dbReference type="Proteomes" id="UP001284771">
    <property type="component" value="Unassembled WGS sequence"/>
</dbReference>
<evidence type="ECO:0000313" key="4">
    <source>
        <dbReference type="Proteomes" id="UP000664578"/>
    </source>
</evidence>
<keyword evidence="5" id="KW-1185">Reference proteome</keyword>
<name>A0A1N6QTT3_9BACI</name>
<evidence type="ECO:0000313" key="3">
    <source>
        <dbReference type="EMBL" id="MDW8518441.1"/>
    </source>
</evidence>
<comment type="caution">
    <text evidence="2">The sequence shown here is derived from an EMBL/GenBank/DDBJ whole genome shotgun (WGS) entry which is preliminary data.</text>
</comment>
<dbReference type="EMBL" id="JAWUZT010000107">
    <property type="protein sequence ID" value="MDW8518441.1"/>
    <property type="molecule type" value="Genomic_DNA"/>
</dbReference>
<evidence type="ECO:0000313" key="2">
    <source>
        <dbReference type="EMBL" id="MBN8251929.1"/>
    </source>
</evidence>
<keyword evidence="1" id="KW-0472">Membrane</keyword>
<dbReference type="RefSeq" id="WP_167556121.1">
    <property type="nucleotide sequence ID" value="NZ_CANLXW010000011.1"/>
</dbReference>
<reference evidence="5" key="2">
    <citation type="submission" date="2023-07" db="EMBL/GenBank/DDBJ databases">
        <title>Draft genomic sequences of Priestia flexa CCM isolated from the soil of an abandoned mine contaminated by free cyanide in the high Andean zone of Tacna, Peru.</title>
        <authorList>
            <person name="Caceda Quiroz C.J."/>
            <person name="Maraza Chooque G.J."/>
            <person name="Fora Quispe G.L."/>
            <person name="Carpio Mamani M."/>
        </authorList>
    </citation>
    <scope>NUCLEOTIDE SEQUENCE [LARGE SCALE GENOMIC DNA]</scope>
    <source>
        <strain evidence="5">CCM</strain>
    </source>
</reference>